<sequence>MIKKTIAVVLLGLSLGISNAKECVSPLIQSAKYHQQSAEIRAIQLQAYKMAKMALDNNLKLVKDKKPAVILDLDETVLSTADYSGYLIKNCIKYTPETWDDFEKQGSLSLIPGALDFLEYANSKGVKIFYISNRSQKNKAFTLKALKDFKLPQVSEESVLLEEKDKPKAVRREMVAKNYEIILQVGDTLHDFDAIFAKDAKNTQEQQAKVLQNAQKFGTEWIILPNSLYGTWEKEPIKAWQNQNHHKSQNKSHKKNKA</sequence>
<dbReference type="PANTHER" id="PTHR31284">
    <property type="entry name" value="ACID PHOSPHATASE-LIKE PROTEIN"/>
    <property type="match status" value="1"/>
</dbReference>
<dbReference type="SUPFAM" id="SSF56784">
    <property type="entry name" value="HAD-like"/>
    <property type="match status" value="1"/>
</dbReference>
<dbReference type="EMBL" id="AM260522">
    <property type="protein sequence ID" value="CAJ98956.1"/>
    <property type="molecule type" value="Genomic_DNA"/>
</dbReference>
<organism evidence="3 4">
    <name type="scientific">Helicobacter acinonychis (strain Sheeba)</name>
    <dbReference type="NCBI Taxonomy" id="382638"/>
    <lineage>
        <taxon>Bacteria</taxon>
        <taxon>Pseudomonadati</taxon>
        <taxon>Campylobacterota</taxon>
        <taxon>Epsilonproteobacteria</taxon>
        <taxon>Campylobacterales</taxon>
        <taxon>Helicobacteraceae</taxon>
        <taxon>Helicobacter</taxon>
    </lineage>
</organism>
<dbReference type="AlphaFoldDB" id="Q17ZH0"/>
<protein>
    <recommendedName>
        <fullName evidence="5">5'-nucleotidase, lipoprotein e(P4) family</fullName>
    </recommendedName>
</protein>
<dbReference type="RefSeq" id="WP_011577078.1">
    <property type="nucleotide sequence ID" value="NC_008229.1"/>
</dbReference>
<dbReference type="PANTHER" id="PTHR31284:SF10">
    <property type="entry name" value="ACID PHOSPHATASE-LIKE PROTEIN"/>
    <property type="match status" value="1"/>
</dbReference>
<dbReference type="CDD" id="cd07534">
    <property type="entry name" value="HAD_CAP"/>
    <property type="match status" value="1"/>
</dbReference>
<dbReference type="InterPro" id="IPR023214">
    <property type="entry name" value="HAD_sf"/>
</dbReference>
<gene>
    <name evidence="3" type="ordered locus">Hac_0098</name>
</gene>
<dbReference type="GO" id="GO:0009279">
    <property type="term" value="C:cell outer membrane"/>
    <property type="evidence" value="ECO:0007669"/>
    <property type="project" value="InterPro"/>
</dbReference>
<dbReference type="NCBIfam" id="TIGR01533">
    <property type="entry name" value="lipo_e_P4"/>
    <property type="match status" value="1"/>
</dbReference>
<evidence type="ECO:0000313" key="3">
    <source>
        <dbReference type="EMBL" id="CAJ98956.1"/>
    </source>
</evidence>
<dbReference type="GeneID" id="31757636"/>
<evidence type="ECO:0000256" key="2">
    <source>
        <dbReference type="SAM" id="SignalP"/>
    </source>
</evidence>
<dbReference type="STRING" id="382638.Hac_0098"/>
<dbReference type="Pfam" id="PF03767">
    <property type="entry name" value="Acid_phosphat_B"/>
    <property type="match status" value="1"/>
</dbReference>
<reference evidence="3 4" key="1">
    <citation type="journal article" date="2006" name="PLoS Genet.">
        <title>Who ate whom? Adaptive Helicobacter genomic changes that accompanied a host jump from early humans to large felines.</title>
        <authorList>
            <person name="Eppinger M."/>
            <person name="Baar C."/>
            <person name="Linz B."/>
            <person name="Raddatz G."/>
            <person name="Lanz C."/>
            <person name="Keller H."/>
            <person name="Morelli G."/>
            <person name="Gressmann H."/>
            <person name="Achtman M."/>
            <person name="Schuster S.C."/>
        </authorList>
    </citation>
    <scope>NUCLEOTIDE SEQUENCE [LARGE SCALE GENOMIC DNA]</scope>
    <source>
        <strain evidence="3 4">Sheeba</strain>
    </source>
</reference>
<dbReference type="PIRSF" id="PIRSF019271">
    <property type="entry name" value="Acid_Ptase_C"/>
    <property type="match status" value="1"/>
</dbReference>
<dbReference type="Gene3D" id="3.40.50.1000">
    <property type="entry name" value="HAD superfamily/HAD-like"/>
    <property type="match status" value="1"/>
</dbReference>
<dbReference type="BioCyc" id="HACI382638:HAC_RS00425-MONOMER"/>
<dbReference type="KEGG" id="hac:Hac_0098"/>
<dbReference type="SFLD" id="SFLDS00003">
    <property type="entry name" value="Haloacid_Dehalogenase"/>
    <property type="match status" value="1"/>
</dbReference>
<feature type="chain" id="PRO_5004186707" description="5'-nucleotidase, lipoprotein e(P4) family" evidence="2">
    <location>
        <begin position="21"/>
        <end position="258"/>
    </location>
</feature>
<dbReference type="eggNOG" id="COG2503">
    <property type="taxonomic scope" value="Bacteria"/>
</dbReference>
<dbReference type="InterPro" id="IPR005519">
    <property type="entry name" value="Acid_phosphat_B-like"/>
</dbReference>
<dbReference type="InterPro" id="IPR006423">
    <property type="entry name" value="Lipo_e_P4"/>
</dbReference>
<evidence type="ECO:0000313" key="4">
    <source>
        <dbReference type="Proteomes" id="UP000000775"/>
    </source>
</evidence>
<dbReference type="HOGENOM" id="CLU_052352_0_1_7"/>
<feature type="signal peptide" evidence="2">
    <location>
        <begin position="1"/>
        <end position="20"/>
    </location>
</feature>
<keyword evidence="4" id="KW-1185">Reference proteome</keyword>
<proteinExistence type="predicted"/>
<name>Q17ZH0_HELAH</name>
<keyword evidence="1 2" id="KW-0732">Signal</keyword>
<dbReference type="InterPro" id="IPR036412">
    <property type="entry name" value="HAD-like_sf"/>
</dbReference>
<dbReference type="Proteomes" id="UP000000775">
    <property type="component" value="Chromosome"/>
</dbReference>
<evidence type="ECO:0008006" key="5">
    <source>
        <dbReference type="Google" id="ProtNLM"/>
    </source>
</evidence>
<evidence type="ECO:0000256" key="1">
    <source>
        <dbReference type="ARBA" id="ARBA00022729"/>
    </source>
</evidence>
<dbReference type="SFLD" id="SFLDG01125">
    <property type="entry name" value="C1.1:_Acid_Phosphatase_Like"/>
    <property type="match status" value="1"/>
</dbReference>
<accession>Q17ZH0</accession>